<keyword evidence="12" id="KW-1185">Reference proteome</keyword>
<evidence type="ECO:0000256" key="5">
    <source>
        <dbReference type="ARBA" id="ARBA00023157"/>
    </source>
</evidence>
<gene>
    <name evidence="11" type="ORF">mMyoMyo1_015224</name>
</gene>
<dbReference type="Pfam" id="PF05326">
    <property type="entry name" value="SVA"/>
    <property type="match status" value="1"/>
</dbReference>
<dbReference type="GO" id="GO:0004190">
    <property type="term" value="F:aspartic-type endopeptidase activity"/>
    <property type="evidence" value="ECO:0007669"/>
    <property type="project" value="TreeGrafter"/>
</dbReference>
<evidence type="ECO:0000256" key="2">
    <source>
        <dbReference type="ARBA" id="ARBA00006819"/>
    </source>
</evidence>
<dbReference type="Proteomes" id="UP000527355">
    <property type="component" value="Unassembled WGS sequence"/>
</dbReference>
<evidence type="ECO:0000256" key="8">
    <source>
        <dbReference type="PIRSR" id="PIRSR002572-1"/>
    </source>
</evidence>
<keyword evidence="5 8" id="KW-1015">Disulfide bond</keyword>
<keyword evidence="3 7" id="KW-0964">Secreted</keyword>
<dbReference type="OrthoDB" id="9835042at2759"/>
<evidence type="ECO:0000313" key="11">
    <source>
        <dbReference type="EMBL" id="KAF6319982.1"/>
    </source>
</evidence>
<evidence type="ECO:0000313" key="12">
    <source>
        <dbReference type="Proteomes" id="UP000527355"/>
    </source>
</evidence>
<feature type="signal peptide" evidence="10">
    <location>
        <begin position="1"/>
        <end position="28"/>
    </location>
</feature>
<dbReference type="InterPro" id="IPR014756">
    <property type="entry name" value="Ig_E-set"/>
</dbReference>
<dbReference type="PANTHER" id="PTHR15096">
    <property type="entry name" value="PROLACTIN-INDUCIBLE PROTEIN/SEMINAL VESICLE ANTIGEN"/>
    <property type="match status" value="1"/>
</dbReference>
<organism evidence="11 12">
    <name type="scientific">Myotis myotis</name>
    <name type="common">Greater mouse-eared bat</name>
    <name type="synonym">Vespertilio myotis</name>
    <dbReference type="NCBI Taxonomy" id="51298"/>
    <lineage>
        <taxon>Eukaryota</taxon>
        <taxon>Metazoa</taxon>
        <taxon>Chordata</taxon>
        <taxon>Craniata</taxon>
        <taxon>Vertebrata</taxon>
        <taxon>Euteleostomi</taxon>
        <taxon>Mammalia</taxon>
        <taxon>Eutheria</taxon>
        <taxon>Laurasiatheria</taxon>
        <taxon>Chiroptera</taxon>
        <taxon>Yangochiroptera</taxon>
        <taxon>Vespertilionidae</taxon>
        <taxon>Myotis</taxon>
    </lineage>
</organism>
<comment type="similarity">
    <text evidence="2 7">Belongs to the PIP family.</text>
</comment>
<evidence type="ECO:0000256" key="3">
    <source>
        <dbReference type="ARBA" id="ARBA00022525"/>
    </source>
</evidence>
<comment type="subunit">
    <text evidence="6 7">Monomer. Interacts with AZGP1.</text>
</comment>
<evidence type="ECO:0000256" key="1">
    <source>
        <dbReference type="ARBA" id="ARBA00004613"/>
    </source>
</evidence>
<dbReference type="FunFam" id="2.60.40.10:FF:001572">
    <property type="entry name" value="Prolactin-inducible protein homolog"/>
    <property type="match status" value="1"/>
</dbReference>
<feature type="chain" id="PRO_5029554156" description="Prolactin-inducible protein homolog" evidence="10">
    <location>
        <begin position="29"/>
        <end position="146"/>
    </location>
</feature>
<feature type="disulfide bond" evidence="8">
    <location>
        <begin position="65"/>
        <end position="91"/>
    </location>
</feature>
<comment type="caution">
    <text evidence="11">The sequence shown here is derived from an EMBL/GenBank/DDBJ whole genome shotgun (WGS) entry which is preliminary data.</text>
</comment>
<evidence type="ECO:0000256" key="6">
    <source>
        <dbReference type="ARBA" id="ARBA00025932"/>
    </source>
</evidence>
<dbReference type="VEuPathDB" id="HostDB:LOC118665723"/>
<reference evidence="11 12" key="1">
    <citation type="journal article" date="2020" name="Nature">
        <title>Six reference-quality genomes reveal evolution of bat adaptations.</title>
        <authorList>
            <person name="Jebb D."/>
            <person name="Huang Z."/>
            <person name="Pippel M."/>
            <person name="Hughes G.M."/>
            <person name="Lavrichenko K."/>
            <person name="Devanna P."/>
            <person name="Winkler S."/>
            <person name="Jermiin L.S."/>
            <person name="Skirmuntt E.C."/>
            <person name="Katzourakis A."/>
            <person name="Burkitt-Gray L."/>
            <person name="Ray D.A."/>
            <person name="Sullivan K.A.M."/>
            <person name="Roscito J.G."/>
            <person name="Kirilenko B.M."/>
            <person name="Davalos L.M."/>
            <person name="Corthals A.P."/>
            <person name="Power M.L."/>
            <person name="Jones G."/>
            <person name="Ransome R.D."/>
            <person name="Dechmann D.K.N."/>
            <person name="Locatelli A.G."/>
            <person name="Puechmaille S.J."/>
            <person name="Fedrigo O."/>
            <person name="Jarvis E.D."/>
            <person name="Hiller M."/>
            <person name="Vernes S.C."/>
            <person name="Myers E.W."/>
            <person name="Teeling E.C."/>
        </authorList>
    </citation>
    <scope>NUCLEOTIDE SEQUENCE [LARGE SCALE GENOMIC DNA]</scope>
    <source>
        <strain evidence="11">MMyoMyo1</strain>
        <tissue evidence="11">Flight muscle</tissue>
    </source>
</reference>
<sequence length="146" mass="16621">MYSLQLLLRASHAALLLVLCLQLGINKAQEDTRQLITMDFQLPRTTKANEEVTATLRVATELRECMVIKTYLLSSSPVDGPFNYKYTACLCEEFPRTFFWDFQVNSTVRIGAVVDIIREFNICPNDMAVIPIKANRFSVLRMLPVA</sequence>
<comment type="subcellular location">
    <subcellularLocation>
        <location evidence="1 7">Secreted</location>
    </subcellularLocation>
</comment>
<protein>
    <recommendedName>
        <fullName evidence="7">Prolactin-inducible protein homolog</fullName>
    </recommendedName>
</protein>
<feature type="disulfide bond" evidence="8">
    <location>
        <begin position="89"/>
        <end position="123"/>
    </location>
</feature>
<name>A0A7J7V4I6_MYOMY</name>
<dbReference type="SUPFAM" id="SSF81296">
    <property type="entry name" value="E set domains"/>
    <property type="match status" value="1"/>
</dbReference>
<dbReference type="AlphaFoldDB" id="A0A7J7V4I6"/>
<dbReference type="GO" id="GO:0006508">
    <property type="term" value="P:proteolysis"/>
    <property type="evidence" value="ECO:0007669"/>
    <property type="project" value="TreeGrafter"/>
</dbReference>
<dbReference type="GO" id="GO:0005615">
    <property type="term" value="C:extracellular space"/>
    <property type="evidence" value="ECO:0007669"/>
    <property type="project" value="TreeGrafter"/>
</dbReference>
<dbReference type="EMBL" id="JABWUV010000011">
    <property type="protein sequence ID" value="KAF6319982.1"/>
    <property type="molecule type" value="Genomic_DNA"/>
</dbReference>
<evidence type="ECO:0000256" key="7">
    <source>
        <dbReference type="PIRNR" id="PIRNR002572"/>
    </source>
</evidence>
<dbReference type="InterPro" id="IPR007990">
    <property type="entry name" value="PIP"/>
</dbReference>
<dbReference type="InterPro" id="IPR013783">
    <property type="entry name" value="Ig-like_fold"/>
</dbReference>
<evidence type="ECO:0000256" key="10">
    <source>
        <dbReference type="SAM" id="SignalP"/>
    </source>
</evidence>
<evidence type="ECO:0000256" key="4">
    <source>
        <dbReference type="ARBA" id="ARBA00022729"/>
    </source>
</evidence>
<keyword evidence="4 10" id="KW-0732">Signal</keyword>
<proteinExistence type="inferred from homology"/>
<feature type="modified residue" description="Pyrrolidone carboxylic acid" evidence="9">
    <location>
        <position position="29"/>
    </location>
</feature>
<dbReference type="PANTHER" id="PTHR15096:SF5">
    <property type="entry name" value="PROLACTIN-INDUCIBLE PROTEIN"/>
    <property type="match status" value="1"/>
</dbReference>
<dbReference type="Gene3D" id="2.60.40.10">
    <property type="entry name" value="Immunoglobulins"/>
    <property type="match status" value="1"/>
</dbReference>
<dbReference type="PIRSF" id="PIRSF002572">
    <property type="entry name" value="PIP-GCDFP-15"/>
    <property type="match status" value="1"/>
</dbReference>
<dbReference type="GO" id="GO:0002682">
    <property type="term" value="P:regulation of immune system process"/>
    <property type="evidence" value="ECO:0007669"/>
    <property type="project" value="TreeGrafter"/>
</dbReference>
<evidence type="ECO:0000256" key="9">
    <source>
        <dbReference type="PIRSR" id="PIRSR002572-2"/>
    </source>
</evidence>
<accession>A0A7J7V4I6</accession>